<gene>
    <name evidence="1" type="ORF">J07HQW1_00347</name>
</gene>
<sequence length="60" mass="7039">MFYFNFVILTYNMWTVANVLGAEEQEHDLSSENLFTANRFTRAFEDDEVTLDLDDPPEES</sequence>
<dbReference type="Proteomes" id="UP000030649">
    <property type="component" value="Unassembled WGS sequence"/>
</dbReference>
<organism evidence="1 2">
    <name type="scientific">Haloquadratum walsbyi J07HQW1</name>
    <dbReference type="NCBI Taxonomy" id="1238424"/>
    <lineage>
        <taxon>Archaea</taxon>
        <taxon>Methanobacteriati</taxon>
        <taxon>Methanobacteriota</taxon>
        <taxon>Stenosarchaea group</taxon>
        <taxon>Halobacteria</taxon>
        <taxon>Halobacteriales</taxon>
        <taxon>Haloferacaceae</taxon>
        <taxon>Haloquadratum</taxon>
    </lineage>
</organism>
<protein>
    <submittedName>
        <fullName evidence="1">Uncharacterized protein</fullName>
    </submittedName>
</protein>
<evidence type="ECO:0000313" key="1">
    <source>
        <dbReference type="EMBL" id="ERG90328.1"/>
    </source>
</evidence>
<proteinExistence type="predicted"/>
<dbReference type="HOGENOM" id="CLU_2930158_0_0_2"/>
<name>U1N1V7_9EURY</name>
<accession>U1N1V7</accession>
<evidence type="ECO:0000313" key="2">
    <source>
        <dbReference type="Proteomes" id="UP000030649"/>
    </source>
</evidence>
<dbReference type="AlphaFoldDB" id="U1N1V7"/>
<reference evidence="1 2" key="1">
    <citation type="journal article" date="2013" name="PLoS ONE">
        <title>Assembly-driven community genomics of a hypersaline microbial ecosystem.</title>
        <authorList>
            <person name="Podell S."/>
            <person name="Ugalde J.A."/>
            <person name="Narasingarao P."/>
            <person name="Banfield J.F."/>
            <person name="Heidelberg K.B."/>
            <person name="Allen E.E."/>
        </authorList>
    </citation>
    <scope>NUCLEOTIDE SEQUENCE [LARGE SCALE GENOMIC DNA]</scope>
    <source>
        <strain evidence="2">J07HQW1</strain>
    </source>
</reference>
<dbReference type="EMBL" id="KE356560">
    <property type="protein sequence ID" value="ERG90328.1"/>
    <property type="molecule type" value="Genomic_DNA"/>
</dbReference>